<dbReference type="SUPFAM" id="SSF50978">
    <property type="entry name" value="WD40 repeat-like"/>
    <property type="match status" value="2"/>
</dbReference>
<keyword evidence="6" id="KW-1185">Reference proteome</keyword>
<name>A0A4Y7QBD0_9AGAM</name>
<feature type="repeat" description="WD" evidence="3">
    <location>
        <begin position="1037"/>
        <end position="1078"/>
    </location>
</feature>
<protein>
    <submittedName>
        <fullName evidence="5">WD40 repeat-like protein</fullName>
    </submittedName>
</protein>
<dbReference type="CDD" id="cd00200">
    <property type="entry name" value="WD40"/>
    <property type="match status" value="2"/>
</dbReference>
<dbReference type="InterPro" id="IPR003593">
    <property type="entry name" value="AAA+_ATPase"/>
</dbReference>
<feature type="domain" description="AAA+ ATPase" evidence="4">
    <location>
        <begin position="24"/>
        <end position="188"/>
    </location>
</feature>
<dbReference type="PROSITE" id="PS50082">
    <property type="entry name" value="WD_REPEATS_2"/>
    <property type="match status" value="12"/>
</dbReference>
<evidence type="ECO:0000259" key="4">
    <source>
        <dbReference type="SMART" id="SM00382"/>
    </source>
</evidence>
<dbReference type="VEuPathDB" id="FungiDB:BD410DRAFT_684136"/>
<evidence type="ECO:0000256" key="1">
    <source>
        <dbReference type="ARBA" id="ARBA00022574"/>
    </source>
</evidence>
<dbReference type="InterPro" id="IPR050505">
    <property type="entry name" value="WDR55/POC1"/>
</dbReference>
<dbReference type="Pfam" id="PF24883">
    <property type="entry name" value="NPHP3_N"/>
    <property type="match status" value="1"/>
</dbReference>
<keyword evidence="1 3" id="KW-0853">WD repeat</keyword>
<evidence type="ECO:0000256" key="2">
    <source>
        <dbReference type="ARBA" id="ARBA00022737"/>
    </source>
</evidence>
<feature type="repeat" description="WD" evidence="3">
    <location>
        <begin position="778"/>
        <end position="819"/>
    </location>
</feature>
<dbReference type="InterPro" id="IPR020472">
    <property type="entry name" value="WD40_PAC1"/>
</dbReference>
<reference evidence="5 6" key="1">
    <citation type="submission" date="2018-06" db="EMBL/GenBank/DDBJ databases">
        <title>A transcriptomic atlas of mushroom development highlights an independent origin of complex multicellularity.</title>
        <authorList>
            <consortium name="DOE Joint Genome Institute"/>
            <person name="Krizsan K."/>
            <person name="Almasi E."/>
            <person name="Merenyi Z."/>
            <person name="Sahu N."/>
            <person name="Viragh M."/>
            <person name="Koszo T."/>
            <person name="Mondo S."/>
            <person name="Kiss B."/>
            <person name="Balint B."/>
            <person name="Kues U."/>
            <person name="Barry K."/>
            <person name="Hegedus J.C."/>
            <person name="Henrissat B."/>
            <person name="Johnson J."/>
            <person name="Lipzen A."/>
            <person name="Ohm R."/>
            <person name="Nagy I."/>
            <person name="Pangilinan J."/>
            <person name="Yan J."/>
            <person name="Xiong Y."/>
            <person name="Grigoriev I.V."/>
            <person name="Hibbett D.S."/>
            <person name="Nagy L.G."/>
        </authorList>
    </citation>
    <scope>NUCLEOTIDE SEQUENCE [LARGE SCALE GENOMIC DNA]</scope>
    <source>
        <strain evidence="5 6">SZMC22713</strain>
    </source>
</reference>
<dbReference type="Gene3D" id="3.40.50.300">
    <property type="entry name" value="P-loop containing nucleotide triphosphate hydrolases"/>
    <property type="match status" value="1"/>
</dbReference>
<dbReference type="InterPro" id="IPR001680">
    <property type="entry name" value="WD40_rpt"/>
</dbReference>
<feature type="repeat" description="WD" evidence="3">
    <location>
        <begin position="908"/>
        <end position="949"/>
    </location>
</feature>
<dbReference type="SUPFAM" id="SSF52540">
    <property type="entry name" value="P-loop containing nucleoside triphosphate hydrolases"/>
    <property type="match status" value="1"/>
</dbReference>
<feature type="repeat" description="WD" evidence="3">
    <location>
        <begin position="692"/>
        <end position="726"/>
    </location>
</feature>
<evidence type="ECO:0000313" key="6">
    <source>
        <dbReference type="Proteomes" id="UP000294933"/>
    </source>
</evidence>
<dbReference type="PROSITE" id="PS50294">
    <property type="entry name" value="WD_REPEATS_REGION"/>
    <property type="match status" value="12"/>
</dbReference>
<dbReference type="PANTHER" id="PTHR44019:SF8">
    <property type="entry name" value="POC1 CENTRIOLAR PROTEIN HOMOLOG"/>
    <property type="match status" value="1"/>
</dbReference>
<dbReference type="Proteomes" id="UP000294933">
    <property type="component" value="Unassembled WGS sequence"/>
</dbReference>
<feature type="repeat" description="WD" evidence="3">
    <location>
        <begin position="951"/>
        <end position="983"/>
    </location>
</feature>
<accession>A0A4Y7QBD0</accession>
<feature type="repeat" description="WD" evidence="3">
    <location>
        <begin position="994"/>
        <end position="1035"/>
    </location>
</feature>
<feature type="repeat" description="WD" evidence="3">
    <location>
        <begin position="649"/>
        <end position="690"/>
    </location>
</feature>
<dbReference type="Pfam" id="PF00400">
    <property type="entry name" value="WD40"/>
    <property type="match status" value="13"/>
</dbReference>
<evidence type="ECO:0000313" key="5">
    <source>
        <dbReference type="EMBL" id="TDL24538.1"/>
    </source>
</evidence>
<dbReference type="AlphaFoldDB" id="A0A4Y7QBD0"/>
<dbReference type="PANTHER" id="PTHR44019">
    <property type="entry name" value="WD REPEAT-CONTAINING PROTEIN 55"/>
    <property type="match status" value="1"/>
</dbReference>
<dbReference type="STRING" id="50990.A0A4Y7QBD0"/>
<feature type="repeat" description="WD" evidence="3">
    <location>
        <begin position="563"/>
        <end position="604"/>
    </location>
</feature>
<dbReference type="InterPro" id="IPR027417">
    <property type="entry name" value="P-loop_NTPase"/>
</dbReference>
<feature type="non-terminal residue" evidence="5">
    <location>
        <position position="1099"/>
    </location>
</feature>
<evidence type="ECO:0000256" key="3">
    <source>
        <dbReference type="PROSITE-ProRule" id="PRU00221"/>
    </source>
</evidence>
<dbReference type="InterPro" id="IPR015943">
    <property type="entry name" value="WD40/YVTN_repeat-like_dom_sf"/>
</dbReference>
<dbReference type="InterPro" id="IPR036322">
    <property type="entry name" value="WD40_repeat_dom_sf"/>
</dbReference>
<dbReference type="SMART" id="SM00382">
    <property type="entry name" value="AAA"/>
    <property type="match status" value="1"/>
</dbReference>
<feature type="repeat" description="WD" evidence="3">
    <location>
        <begin position="735"/>
        <end position="767"/>
    </location>
</feature>
<feature type="repeat" description="WD" evidence="3">
    <location>
        <begin position="606"/>
        <end position="647"/>
    </location>
</feature>
<dbReference type="PROSITE" id="PS00678">
    <property type="entry name" value="WD_REPEATS_1"/>
    <property type="match status" value="8"/>
</dbReference>
<dbReference type="EMBL" id="ML170166">
    <property type="protein sequence ID" value="TDL24538.1"/>
    <property type="molecule type" value="Genomic_DNA"/>
</dbReference>
<sequence length="1099" mass="120714">HEHACLPGTRASLLKTINEWTMASHSLYLLIGPAGAGKSTIAHTVASHAQEKGILGGCFFLHRDFNDRRDAHLVVTSLAFQLAHFDFEIAKNIRNILTRDPDLTSSSSLQNKFLHLIIKPAKHASVEKKNILLVIDDLDALDNGKFTNSDSRQAFLACIASLESKLPSTLKIFMTSRPETDILMELSSFWRCSVPLDTKEAQDDLKRYVMSCMVKITRKYRYLDSNWPGSETILELVKKAGGLFIWIHTVYLFVMQRDASQRLKTVLSSQPLGEAESELDKLYIKALLDHPDMSDSVFSERFQQVVGGIVVLFKPLSSFSLDSLLKLAYYSDDIISSLQAFLHNTDTGVVRFIHPSFPEYLVDKKRCKNDKLRIDKLLKHRELAKACFNRMHEMLRRNICDLDSSKLNTEVANLDERIKKNISEELQYACQYWAYHLDSMSELDKETYELVKQFFQDDLLQWLEVLSLLQKMKFTLISLNLALDKLEVNKYTQPLTLAYDAKKIVHNFYHLIDQSAMHIYDSALLFTPQQTILYKTYFSKWKKYIRILNGPSLQWSTSLITMCEGHTNWIRCMAISPNGLIIVSGSDDKTLRLWDAKSGAVIGQALTGHSDGVNCVAFSPDSSIIVSGSNDGTLCLWHAKLGTIIGEPLKGHNGHVICLAFSPDGLKIVSGSLDKTLYLWNVKSGAAIGVPLKGHSGQIEDVAFSPDGSMIVSCSDDKTLCLWNVQLGVAIGKPLKGHTGSVSHVVFSSNSSLIVSCSVDKTLRLWDAKLCAAIGEPLKGHTGLITDIAFSPDGSIIVSGSYDKTLRLWNATSGTAIGEPLKGHSTHVLCVAFSPDGSMILVSGSSDKTLYLWNAKSGAAIGGPLKGHTEAVVCVAFSPDGSMIVSGSYDNTLCLWNSKLDITIEEPLNSHSDEVVCVAFSPDGSTIASGSYDNTIYLWDAKSGKAIGGPFNCHSGPIRCIAFSPDGLIIVSGSDDETLYLWDTKLGVVIWGPLNGHSDGVRCVAFSPDGSRIVSGSYDSTLRLWNTKSGEPIGESLKGHIGPVTCVTFSPDGSKIVSGSTDKTLRLWDAKSGASILEPLQGHSRQVTCVAVSPDSSMI</sequence>
<dbReference type="InterPro" id="IPR056884">
    <property type="entry name" value="NPHP3-like_N"/>
</dbReference>
<dbReference type="OrthoDB" id="163438at2759"/>
<feature type="repeat" description="WD" evidence="3">
    <location>
        <begin position="821"/>
        <end position="863"/>
    </location>
</feature>
<dbReference type="PRINTS" id="PR00320">
    <property type="entry name" value="GPROTEINBRPT"/>
</dbReference>
<dbReference type="InterPro" id="IPR019775">
    <property type="entry name" value="WD40_repeat_CS"/>
</dbReference>
<organism evidence="5 6">
    <name type="scientific">Rickenella mellea</name>
    <dbReference type="NCBI Taxonomy" id="50990"/>
    <lineage>
        <taxon>Eukaryota</taxon>
        <taxon>Fungi</taxon>
        <taxon>Dikarya</taxon>
        <taxon>Basidiomycota</taxon>
        <taxon>Agaricomycotina</taxon>
        <taxon>Agaricomycetes</taxon>
        <taxon>Hymenochaetales</taxon>
        <taxon>Rickenellaceae</taxon>
        <taxon>Rickenella</taxon>
    </lineage>
</organism>
<dbReference type="SMART" id="SM00320">
    <property type="entry name" value="WD40"/>
    <property type="match status" value="12"/>
</dbReference>
<keyword evidence="2" id="KW-0677">Repeat</keyword>
<dbReference type="Gene3D" id="2.130.10.10">
    <property type="entry name" value="YVTN repeat-like/Quinoprotein amine dehydrogenase"/>
    <property type="match status" value="4"/>
</dbReference>
<proteinExistence type="predicted"/>
<feature type="repeat" description="WD" evidence="3">
    <location>
        <begin position="865"/>
        <end position="897"/>
    </location>
</feature>
<feature type="non-terminal residue" evidence="5">
    <location>
        <position position="1"/>
    </location>
</feature>
<gene>
    <name evidence="5" type="ORF">BD410DRAFT_684136</name>
</gene>